<keyword evidence="2" id="KW-1185">Reference proteome</keyword>
<comment type="caution">
    <text evidence="1">The sequence shown here is derived from an EMBL/GenBank/DDBJ whole genome shotgun (WGS) entry which is preliminary data.</text>
</comment>
<gene>
    <name evidence="1" type="ORF">MLD38_022496</name>
</gene>
<dbReference type="EMBL" id="CM042885">
    <property type="protein sequence ID" value="KAI4366643.1"/>
    <property type="molecule type" value="Genomic_DNA"/>
</dbReference>
<name>A0ACB9QIS4_9MYRT</name>
<evidence type="ECO:0000313" key="1">
    <source>
        <dbReference type="EMBL" id="KAI4366643.1"/>
    </source>
</evidence>
<protein>
    <submittedName>
        <fullName evidence="1">Uncharacterized protein</fullName>
    </submittedName>
</protein>
<sequence length="534" mass="58625">MGLNKRCLLLILVAGMERFAYKGVASNLVTYLTDVMRMSNSSAAKVVSSWCGLTSILPLLIAPLADSYYWDRYSTVLGSSFFYVLGLVALTSTALASAQSEKPTSSAFLYWSLCLISLGIGGYSPSLQAFATDQLENNEDDGLPTTKADQQKPDRKSPFFQWWYFGICAGSLLGITLMSYVQDEFGWVLGFAIPMGTMVVSIGFLSVGNKFYSYSHQGMNVTGKSFGCVVKVIGLALSRLYVRQADLPSEKSKSVEIELEKRPLCQCAYETVSESPKLSASPMCENARVVLRLLPIWATLLIFAVVCQQPSTFFTKQGNAMGRTIGPGIKIPPATLQSAITISVILLMPLYDKMLVPITRAVIREETGITVTQRMGIGIFLSTVAMAVAAMVETARLGLSGSKEMSILWLLPQYILIGVSDIFTVVGMQEYFYKEVPGRMRTIGFAMYTGVFGVGSFLSAGIISMVEACTGRGGRGRSWFDDDMKEARLDKYYWMLGLASAASLFLYISLCKFYVRTCNEVHNGNNNDNEEDNL</sequence>
<proteinExistence type="predicted"/>
<reference evidence="2" key="1">
    <citation type="journal article" date="2023" name="Front. Plant Sci.">
        <title>Chromosomal-level genome assembly of Melastoma candidum provides insights into trichome evolution.</title>
        <authorList>
            <person name="Zhong Y."/>
            <person name="Wu W."/>
            <person name="Sun C."/>
            <person name="Zou P."/>
            <person name="Liu Y."/>
            <person name="Dai S."/>
            <person name="Zhou R."/>
        </authorList>
    </citation>
    <scope>NUCLEOTIDE SEQUENCE [LARGE SCALE GENOMIC DNA]</scope>
</reference>
<dbReference type="Proteomes" id="UP001057402">
    <property type="component" value="Chromosome 6"/>
</dbReference>
<organism evidence="1 2">
    <name type="scientific">Melastoma candidum</name>
    <dbReference type="NCBI Taxonomy" id="119954"/>
    <lineage>
        <taxon>Eukaryota</taxon>
        <taxon>Viridiplantae</taxon>
        <taxon>Streptophyta</taxon>
        <taxon>Embryophyta</taxon>
        <taxon>Tracheophyta</taxon>
        <taxon>Spermatophyta</taxon>
        <taxon>Magnoliopsida</taxon>
        <taxon>eudicotyledons</taxon>
        <taxon>Gunneridae</taxon>
        <taxon>Pentapetalae</taxon>
        <taxon>rosids</taxon>
        <taxon>malvids</taxon>
        <taxon>Myrtales</taxon>
        <taxon>Melastomataceae</taxon>
        <taxon>Melastomatoideae</taxon>
        <taxon>Melastomateae</taxon>
        <taxon>Melastoma</taxon>
    </lineage>
</organism>
<evidence type="ECO:0000313" key="2">
    <source>
        <dbReference type="Proteomes" id="UP001057402"/>
    </source>
</evidence>
<accession>A0ACB9QIS4</accession>